<reference evidence="1" key="5">
    <citation type="journal article" date="2021" name="G3 (Bethesda)">
        <title>Aegilops tauschii genome assembly Aet v5.0 features greater sequence contiguity and improved annotation.</title>
        <authorList>
            <person name="Wang L."/>
            <person name="Zhu T."/>
            <person name="Rodriguez J.C."/>
            <person name="Deal K.R."/>
            <person name="Dubcovsky J."/>
            <person name="McGuire P.E."/>
            <person name="Lux T."/>
            <person name="Spannagl M."/>
            <person name="Mayer K.F.X."/>
            <person name="Baldrich P."/>
            <person name="Meyers B.C."/>
            <person name="Huo N."/>
            <person name="Gu Y.Q."/>
            <person name="Zhou H."/>
            <person name="Devos K.M."/>
            <person name="Bennetzen J.L."/>
            <person name="Unver T."/>
            <person name="Budak H."/>
            <person name="Gulick P.J."/>
            <person name="Galiba G."/>
            <person name="Kalapos B."/>
            <person name="Nelson D.R."/>
            <person name="Li P."/>
            <person name="You F.M."/>
            <person name="Luo M.C."/>
            <person name="Dvorak J."/>
        </authorList>
    </citation>
    <scope>NUCLEOTIDE SEQUENCE [LARGE SCALE GENOMIC DNA]</scope>
    <source>
        <strain evidence="1">cv. AL8/78</strain>
    </source>
</reference>
<evidence type="ECO:0000313" key="1">
    <source>
        <dbReference type="EnsemblPlants" id="AET6Gv20398200.7"/>
    </source>
</evidence>
<dbReference type="Proteomes" id="UP000015105">
    <property type="component" value="Chromosome 6D"/>
</dbReference>
<organism evidence="1 2">
    <name type="scientific">Aegilops tauschii subsp. strangulata</name>
    <name type="common">Goatgrass</name>
    <dbReference type="NCBI Taxonomy" id="200361"/>
    <lineage>
        <taxon>Eukaryota</taxon>
        <taxon>Viridiplantae</taxon>
        <taxon>Streptophyta</taxon>
        <taxon>Embryophyta</taxon>
        <taxon>Tracheophyta</taxon>
        <taxon>Spermatophyta</taxon>
        <taxon>Magnoliopsida</taxon>
        <taxon>Liliopsida</taxon>
        <taxon>Poales</taxon>
        <taxon>Poaceae</taxon>
        <taxon>BOP clade</taxon>
        <taxon>Pooideae</taxon>
        <taxon>Triticodae</taxon>
        <taxon>Triticeae</taxon>
        <taxon>Triticinae</taxon>
        <taxon>Aegilops</taxon>
    </lineage>
</organism>
<reference evidence="1" key="3">
    <citation type="journal article" date="2017" name="Nature">
        <title>Genome sequence of the progenitor of the wheat D genome Aegilops tauschii.</title>
        <authorList>
            <person name="Luo M.C."/>
            <person name="Gu Y.Q."/>
            <person name="Puiu D."/>
            <person name="Wang H."/>
            <person name="Twardziok S.O."/>
            <person name="Deal K.R."/>
            <person name="Huo N."/>
            <person name="Zhu T."/>
            <person name="Wang L."/>
            <person name="Wang Y."/>
            <person name="McGuire P.E."/>
            <person name="Liu S."/>
            <person name="Long H."/>
            <person name="Ramasamy R.K."/>
            <person name="Rodriguez J.C."/>
            <person name="Van S.L."/>
            <person name="Yuan L."/>
            <person name="Wang Z."/>
            <person name="Xia Z."/>
            <person name="Xiao L."/>
            <person name="Anderson O.D."/>
            <person name="Ouyang S."/>
            <person name="Liang Y."/>
            <person name="Zimin A.V."/>
            <person name="Pertea G."/>
            <person name="Qi P."/>
            <person name="Bennetzen J.L."/>
            <person name="Dai X."/>
            <person name="Dawson M.W."/>
            <person name="Muller H.G."/>
            <person name="Kugler K."/>
            <person name="Rivarola-Duarte L."/>
            <person name="Spannagl M."/>
            <person name="Mayer K.F.X."/>
            <person name="Lu F.H."/>
            <person name="Bevan M.W."/>
            <person name="Leroy P."/>
            <person name="Li P."/>
            <person name="You F.M."/>
            <person name="Sun Q."/>
            <person name="Liu Z."/>
            <person name="Lyons E."/>
            <person name="Wicker T."/>
            <person name="Salzberg S.L."/>
            <person name="Devos K.M."/>
            <person name="Dvorak J."/>
        </authorList>
    </citation>
    <scope>NUCLEOTIDE SEQUENCE [LARGE SCALE GENOMIC DNA]</scope>
    <source>
        <strain evidence="1">cv. AL8/78</strain>
    </source>
</reference>
<protein>
    <submittedName>
        <fullName evidence="1">Uncharacterized protein</fullName>
    </submittedName>
</protein>
<dbReference type="Gramene" id="AET6Gv20398200.7">
    <property type="protein sequence ID" value="AET6Gv20398200.7"/>
    <property type="gene ID" value="AET6Gv20398200"/>
</dbReference>
<keyword evidence="2" id="KW-1185">Reference proteome</keyword>
<proteinExistence type="predicted"/>
<sequence>MYGITFRDECSNSEDGKDSEADVRNIIFSSLRFPDVADFSLRIDLGSVNLISVEHKSSGFSTSA</sequence>
<reference evidence="2" key="2">
    <citation type="journal article" date="2017" name="Nat. Plants">
        <title>The Aegilops tauschii genome reveals multiple impacts of transposons.</title>
        <authorList>
            <person name="Zhao G."/>
            <person name="Zou C."/>
            <person name="Li K."/>
            <person name="Wang K."/>
            <person name="Li T."/>
            <person name="Gao L."/>
            <person name="Zhang X."/>
            <person name="Wang H."/>
            <person name="Yang Z."/>
            <person name="Liu X."/>
            <person name="Jiang W."/>
            <person name="Mao L."/>
            <person name="Kong X."/>
            <person name="Jiao Y."/>
            <person name="Jia J."/>
        </authorList>
    </citation>
    <scope>NUCLEOTIDE SEQUENCE [LARGE SCALE GENOMIC DNA]</scope>
    <source>
        <strain evidence="2">cv. AL8/78</strain>
    </source>
</reference>
<reference evidence="1" key="4">
    <citation type="submission" date="2019-03" db="UniProtKB">
        <authorList>
            <consortium name="EnsemblPlants"/>
        </authorList>
    </citation>
    <scope>IDENTIFICATION</scope>
</reference>
<name>A0A453NJT0_AEGTS</name>
<dbReference type="AlphaFoldDB" id="A0A453NJT0"/>
<evidence type="ECO:0000313" key="2">
    <source>
        <dbReference type="Proteomes" id="UP000015105"/>
    </source>
</evidence>
<accession>A0A453NJT0</accession>
<reference evidence="2" key="1">
    <citation type="journal article" date="2014" name="Science">
        <title>Ancient hybridizations among the ancestral genomes of bread wheat.</title>
        <authorList>
            <consortium name="International Wheat Genome Sequencing Consortium,"/>
            <person name="Marcussen T."/>
            <person name="Sandve S.R."/>
            <person name="Heier L."/>
            <person name="Spannagl M."/>
            <person name="Pfeifer M."/>
            <person name="Jakobsen K.S."/>
            <person name="Wulff B.B."/>
            <person name="Steuernagel B."/>
            <person name="Mayer K.F."/>
            <person name="Olsen O.A."/>
        </authorList>
    </citation>
    <scope>NUCLEOTIDE SEQUENCE [LARGE SCALE GENOMIC DNA]</scope>
    <source>
        <strain evidence="2">cv. AL8/78</strain>
    </source>
</reference>
<dbReference type="EnsemblPlants" id="AET6Gv20398200.7">
    <property type="protein sequence ID" value="AET6Gv20398200.7"/>
    <property type="gene ID" value="AET6Gv20398200"/>
</dbReference>